<dbReference type="Proteomes" id="UP001274830">
    <property type="component" value="Unassembled WGS sequence"/>
</dbReference>
<keyword evidence="2" id="KW-1185">Reference proteome</keyword>
<evidence type="ECO:0008006" key="3">
    <source>
        <dbReference type="Google" id="ProtNLM"/>
    </source>
</evidence>
<reference evidence="1" key="1">
    <citation type="submission" date="2023-07" db="EMBL/GenBank/DDBJ databases">
        <title>Black Yeasts Isolated from many extreme environments.</title>
        <authorList>
            <person name="Coleine C."/>
            <person name="Stajich J.E."/>
            <person name="Selbmann L."/>
        </authorList>
    </citation>
    <scope>NUCLEOTIDE SEQUENCE</scope>
    <source>
        <strain evidence="1">CCFEE 5485</strain>
    </source>
</reference>
<sequence>MESTKQIMARKVTSTSIAEPVCGFIAARNATRRLNKAPGYDVLATVELCEPIFEHLPVIDLLQAPLVCRDFCATIRDSTKLQQLLLLRPRAMRAQIPQSIASRILTTDGRYLEFDIQHGEPNSAKPSPEIVYQHNPCLLHLESNMQQLNLHQARMWKEYDSGKECDAGARLVLTTTHANLLDKIYSPTVRRMFLCQPPTIKIKLLLLRNGSRHSRWKNWHVVTHEVTNESGVTFGQVVDEFRQLHTEVVEPGVVQQNQDFILCYVVFPEDNVVRPKSGALLDCWRRRWPPGSNVLDNGPGQGRIIDARG</sequence>
<evidence type="ECO:0000313" key="1">
    <source>
        <dbReference type="EMBL" id="KAK3673532.1"/>
    </source>
</evidence>
<dbReference type="InterPro" id="IPR036047">
    <property type="entry name" value="F-box-like_dom_sf"/>
</dbReference>
<organism evidence="1 2">
    <name type="scientific">Recurvomyces mirabilis</name>
    <dbReference type="NCBI Taxonomy" id="574656"/>
    <lineage>
        <taxon>Eukaryota</taxon>
        <taxon>Fungi</taxon>
        <taxon>Dikarya</taxon>
        <taxon>Ascomycota</taxon>
        <taxon>Pezizomycotina</taxon>
        <taxon>Dothideomycetes</taxon>
        <taxon>Dothideomycetidae</taxon>
        <taxon>Mycosphaerellales</taxon>
        <taxon>Teratosphaeriaceae</taxon>
        <taxon>Recurvomyces</taxon>
    </lineage>
</organism>
<protein>
    <recommendedName>
        <fullName evidence="3">F-box domain-containing protein</fullName>
    </recommendedName>
</protein>
<gene>
    <name evidence="1" type="ORF">LTR78_006436</name>
</gene>
<name>A0AAE0WKR1_9PEZI</name>
<comment type="caution">
    <text evidence="1">The sequence shown here is derived from an EMBL/GenBank/DDBJ whole genome shotgun (WGS) entry which is preliminary data.</text>
</comment>
<evidence type="ECO:0000313" key="2">
    <source>
        <dbReference type="Proteomes" id="UP001274830"/>
    </source>
</evidence>
<dbReference type="EMBL" id="JAUTXT010000024">
    <property type="protein sequence ID" value="KAK3673532.1"/>
    <property type="molecule type" value="Genomic_DNA"/>
</dbReference>
<dbReference type="AlphaFoldDB" id="A0AAE0WKR1"/>
<dbReference type="SUPFAM" id="SSF81383">
    <property type="entry name" value="F-box domain"/>
    <property type="match status" value="1"/>
</dbReference>
<accession>A0AAE0WKR1</accession>
<proteinExistence type="predicted"/>